<name>A0A840AIA2_9HYPH</name>
<dbReference type="EMBL" id="JACIDS010000001">
    <property type="protein sequence ID" value="MBB3929168.1"/>
    <property type="molecule type" value="Genomic_DNA"/>
</dbReference>
<dbReference type="AlphaFoldDB" id="A0A840AIA2"/>
<evidence type="ECO:0000259" key="2">
    <source>
        <dbReference type="Pfam" id="PF09835"/>
    </source>
</evidence>
<keyword evidence="1" id="KW-0812">Transmembrane</keyword>
<keyword evidence="4" id="KW-1185">Reference proteome</keyword>
<evidence type="ECO:0000313" key="4">
    <source>
        <dbReference type="Proteomes" id="UP000553963"/>
    </source>
</evidence>
<accession>A0A840AIA2</accession>
<reference evidence="3 4" key="1">
    <citation type="submission" date="2020-08" db="EMBL/GenBank/DDBJ databases">
        <title>Genomic Encyclopedia of Type Strains, Phase IV (KMG-IV): sequencing the most valuable type-strain genomes for metagenomic binning, comparative biology and taxonomic classification.</title>
        <authorList>
            <person name="Goeker M."/>
        </authorList>
    </citation>
    <scope>NUCLEOTIDE SEQUENCE [LARGE SCALE GENOMIC DNA]</scope>
    <source>
        <strain evidence="3 4">DSM 25966</strain>
    </source>
</reference>
<proteinExistence type="predicted"/>
<evidence type="ECO:0000313" key="3">
    <source>
        <dbReference type="EMBL" id="MBB3929168.1"/>
    </source>
</evidence>
<dbReference type="PANTHER" id="PTHR40547">
    <property type="entry name" value="SLL0298 PROTEIN"/>
    <property type="match status" value="1"/>
</dbReference>
<sequence length="190" mass="21549">MLFRRRKPLRFHEKFSHVMWPRRGFKRAVRYHSKRLMRMSGSPHSVAAGFAVGVALSMTPFVGFHYLLCFVAAYLVRGNVLAAVLGTTIGNPLTFPIIWLTTYETGGLVLGWFGRRPEALSFRQISHGLLSDSAHSIWPIFEPMLIGSIPVALVTATISYIAVYYATDAFRTARRERVAIRRRELHGNRS</sequence>
<evidence type="ECO:0000256" key="1">
    <source>
        <dbReference type="SAM" id="Phobius"/>
    </source>
</evidence>
<dbReference type="RefSeq" id="WP_183396857.1">
    <property type="nucleotide sequence ID" value="NZ_JACIDS010000001.1"/>
</dbReference>
<dbReference type="PANTHER" id="PTHR40547:SF1">
    <property type="entry name" value="SLL0298 PROTEIN"/>
    <property type="match status" value="1"/>
</dbReference>
<gene>
    <name evidence="3" type="ORF">GGR25_000187</name>
</gene>
<dbReference type="Proteomes" id="UP000553963">
    <property type="component" value="Unassembled WGS sequence"/>
</dbReference>
<feature type="transmembrane region" description="Helical" evidence="1">
    <location>
        <begin position="147"/>
        <end position="167"/>
    </location>
</feature>
<protein>
    <recommendedName>
        <fullName evidence="2">DUF2062 domain-containing protein</fullName>
    </recommendedName>
</protein>
<organism evidence="3 4">
    <name type="scientific">Kaistia hirudinis</name>
    <dbReference type="NCBI Taxonomy" id="1293440"/>
    <lineage>
        <taxon>Bacteria</taxon>
        <taxon>Pseudomonadati</taxon>
        <taxon>Pseudomonadota</taxon>
        <taxon>Alphaproteobacteria</taxon>
        <taxon>Hyphomicrobiales</taxon>
        <taxon>Kaistiaceae</taxon>
        <taxon>Kaistia</taxon>
    </lineage>
</organism>
<dbReference type="InterPro" id="IPR018639">
    <property type="entry name" value="DUF2062"/>
</dbReference>
<comment type="caution">
    <text evidence="3">The sequence shown here is derived from an EMBL/GenBank/DDBJ whole genome shotgun (WGS) entry which is preliminary data.</text>
</comment>
<keyword evidence="1" id="KW-0472">Membrane</keyword>
<keyword evidence="1" id="KW-1133">Transmembrane helix</keyword>
<feature type="domain" description="DUF2062" evidence="2">
    <location>
        <begin position="27"/>
        <end position="175"/>
    </location>
</feature>
<dbReference type="Pfam" id="PF09835">
    <property type="entry name" value="DUF2062"/>
    <property type="match status" value="1"/>
</dbReference>